<accession>A0A0F9ICC5</accession>
<reference evidence="1" key="1">
    <citation type="journal article" date="2015" name="Nature">
        <title>Complex archaea that bridge the gap between prokaryotes and eukaryotes.</title>
        <authorList>
            <person name="Spang A."/>
            <person name="Saw J.H."/>
            <person name="Jorgensen S.L."/>
            <person name="Zaremba-Niedzwiedzka K."/>
            <person name="Martijn J."/>
            <person name="Lind A.E."/>
            <person name="van Eijk R."/>
            <person name="Schleper C."/>
            <person name="Guy L."/>
            <person name="Ettema T.J."/>
        </authorList>
    </citation>
    <scope>NUCLEOTIDE SEQUENCE</scope>
</reference>
<comment type="caution">
    <text evidence="1">The sequence shown here is derived from an EMBL/GenBank/DDBJ whole genome shotgun (WGS) entry which is preliminary data.</text>
</comment>
<protein>
    <submittedName>
        <fullName evidence="1">Uncharacterized protein</fullName>
    </submittedName>
</protein>
<sequence length="112" mass="11887">MVSRLQTQVRDDQQLAATTTDVLANTDLDRAPGPGAVGIWVISDQVDSRATVRIGSRQVASDITVPTGTLIDTDQIPFAMQAVAGGEKIVIDVVEVTAMAMHITTVWVGRAN</sequence>
<gene>
    <name evidence="1" type="ORF">LCGC14_1894400</name>
</gene>
<organism evidence="1">
    <name type="scientific">marine sediment metagenome</name>
    <dbReference type="NCBI Taxonomy" id="412755"/>
    <lineage>
        <taxon>unclassified sequences</taxon>
        <taxon>metagenomes</taxon>
        <taxon>ecological metagenomes</taxon>
    </lineage>
</organism>
<dbReference type="EMBL" id="LAZR01019721">
    <property type="protein sequence ID" value="KKL91470.1"/>
    <property type="molecule type" value="Genomic_DNA"/>
</dbReference>
<evidence type="ECO:0000313" key="1">
    <source>
        <dbReference type="EMBL" id="KKL91470.1"/>
    </source>
</evidence>
<proteinExistence type="predicted"/>
<dbReference type="AlphaFoldDB" id="A0A0F9ICC5"/>
<name>A0A0F9ICC5_9ZZZZ</name>